<feature type="transmembrane region" description="Helical" evidence="9">
    <location>
        <begin position="294"/>
        <end position="314"/>
    </location>
</feature>
<name>A0A7S0HNP8_9CRYP</name>
<proteinExistence type="inferred from homology"/>
<evidence type="ECO:0000256" key="5">
    <source>
        <dbReference type="ARBA" id="ARBA00022989"/>
    </source>
</evidence>
<feature type="transmembrane region" description="Helical" evidence="9">
    <location>
        <begin position="320"/>
        <end position="341"/>
    </location>
</feature>
<organism evidence="11">
    <name type="scientific">Hanusia phi</name>
    <dbReference type="NCBI Taxonomy" id="3032"/>
    <lineage>
        <taxon>Eukaryota</taxon>
        <taxon>Cryptophyceae</taxon>
        <taxon>Pyrenomonadales</taxon>
        <taxon>Geminigeraceae</taxon>
        <taxon>Hanusia</taxon>
    </lineage>
</organism>
<keyword evidence="7" id="KW-0539">Nucleus</keyword>
<keyword evidence="6 9" id="KW-0472">Membrane</keyword>
<feature type="signal peptide" evidence="10">
    <location>
        <begin position="1"/>
        <end position="33"/>
    </location>
</feature>
<evidence type="ECO:0000256" key="7">
    <source>
        <dbReference type="ARBA" id="ARBA00023242"/>
    </source>
</evidence>
<keyword evidence="3 9" id="KW-0812">Transmembrane</keyword>
<comment type="subcellular location">
    <subcellularLocation>
        <location evidence="1">Nucleus inner membrane</location>
        <topology evidence="1">Multi-pass membrane protein</topology>
        <orientation evidence="1">Nucleoplasmic side</orientation>
    </subcellularLocation>
</comment>
<accession>A0A7S0HNP8</accession>
<evidence type="ECO:0008006" key="12">
    <source>
        <dbReference type="Google" id="ProtNLM"/>
    </source>
</evidence>
<sequence>MAVRTGVAKATRATMAGALLVWLLLMHFDGVRGTTRSSRSKDIRCVQVQDDSPHSEGREGEGRGIWSDSANGSGDDDEKCWCFKPKRLIEWSGWGMTRVVTIQPFDAQLFNVWTASTEEAIVESMTKLEHHFLEQAAQMIGVRNACSPFGSRNRCTIRRSPFQEFCVGLRGRASYKTTIAMSLEWQIITLGLVTIAILVFIAAPAVSHSLYCYYMLAALFSAFFCIVLAFFFVFRRIMGSRNAFFVGVVAWSSAVWQNLLSNILYNEYSAFVIGLFGVAGFAMAYYYPLDNRGMFVFQVLIQFVCVTVVSFGSPSFQREGLIFLLALCLWEVSNFFGWPKLGWRRKTHNKRQGRVDMADESTGRVELNDSSLSFFTPSKKHRATERSIIEENYSGPLDISEENPFHCRGAPEYISEQEYRAQTLQSTEKAENALLEYYEREGLAKMAHLLSPQARRNIAECMARRAGGSMKVPQSDSDESL</sequence>
<evidence type="ECO:0000256" key="1">
    <source>
        <dbReference type="ARBA" id="ARBA00004575"/>
    </source>
</evidence>
<keyword evidence="4 10" id="KW-0732">Signal</keyword>
<feature type="region of interest" description="Disordered" evidence="8">
    <location>
        <begin position="42"/>
        <end position="77"/>
    </location>
</feature>
<evidence type="ECO:0000256" key="2">
    <source>
        <dbReference type="ARBA" id="ARBA00005748"/>
    </source>
</evidence>
<feature type="chain" id="PRO_5031120362" description="DUF4203 domain-containing protein" evidence="10">
    <location>
        <begin position="34"/>
        <end position="481"/>
    </location>
</feature>
<evidence type="ECO:0000256" key="4">
    <source>
        <dbReference type="ARBA" id="ARBA00022729"/>
    </source>
</evidence>
<feature type="transmembrane region" description="Helical" evidence="9">
    <location>
        <begin position="270"/>
        <end position="287"/>
    </location>
</feature>
<feature type="transmembrane region" description="Helical" evidence="9">
    <location>
        <begin position="213"/>
        <end position="234"/>
    </location>
</feature>
<gene>
    <name evidence="11" type="ORF">HPHI1048_LOCUS15388</name>
</gene>
<evidence type="ECO:0000256" key="9">
    <source>
        <dbReference type="SAM" id="Phobius"/>
    </source>
</evidence>
<protein>
    <recommendedName>
        <fullName evidence="12">DUF4203 domain-containing protein</fullName>
    </recommendedName>
</protein>
<keyword evidence="5 9" id="KW-1133">Transmembrane helix</keyword>
<evidence type="ECO:0000256" key="10">
    <source>
        <dbReference type="SAM" id="SignalP"/>
    </source>
</evidence>
<evidence type="ECO:0000256" key="3">
    <source>
        <dbReference type="ARBA" id="ARBA00022692"/>
    </source>
</evidence>
<feature type="compositionally biased region" description="Basic and acidic residues" evidence="8">
    <location>
        <begin position="51"/>
        <end position="62"/>
    </location>
</feature>
<dbReference type="InterPro" id="IPR019358">
    <property type="entry name" value="NEMP_fam"/>
</dbReference>
<dbReference type="GO" id="GO:0005637">
    <property type="term" value="C:nuclear inner membrane"/>
    <property type="evidence" value="ECO:0007669"/>
    <property type="project" value="UniProtKB-SubCell"/>
</dbReference>
<dbReference type="EMBL" id="HBEO01022755">
    <property type="protein sequence ID" value="CAD8493067.1"/>
    <property type="molecule type" value="Transcribed_RNA"/>
</dbReference>
<dbReference type="PANTHER" id="PTHR13598">
    <property type="entry name" value="AT07567P-RELATED"/>
    <property type="match status" value="1"/>
</dbReference>
<dbReference type="PANTHER" id="PTHR13598:SF1">
    <property type="entry name" value="AT07567P-RELATED"/>
    <property type="match status" value="1"/>
</dbReference>
<comment type="similarity">
    <text evidence="2">Belongs to the NEMP family.</text>
</comment>
<feature type="transmembrane region" description="Helical" evidence="9">
    <location>
        <begin position="185"/>
        <end position="207"/>
    </location>
</feature>
<evidence type="ECO:0000256" key="8">
    <source>
        <dbReference type="SAM" id="MobiDB-lite"/>
    </source>
</evidence>
<evidence type="ECO:0000256" key="6">
    <source>
        <dbReference type="ARBA" id="ARBA00023136"/>
    </source>
</evidence>
<evidence type="ECO:0000313" key="11">
    <source>
        <dbReference type="EMBL" id="CAD8493067.1"/>
    </source>
</evidence>
<feature type="transmembrane region" description="Helical" evidence="9">
    <location>
        <begin position="243"/>
        <end position="264"/>
    </location>
</feature>
<dbReference type="AlphaFoldDB" id="A0A7S0HNP8"/>
<reference evidence="11" key="1">
    <citation type="submission" date="2021-01" db="EMBL/GenBank/DDBJ databases">
        <authorList>
            <person name="Corre E."/>
            <person name="Pelletier E."/>
            <person name="Niang G."/>
            <person name="Scheremetjew M."/>
            <person name="Finn R."/>
            <person name="Kale V."/>
            <person name="Holt S."/>
            <person name="Cochrane G."/>
            <person name="Meng A."/>
            <person name="Brown T."/>
            <person name="Cohen L."/>
        </authorList>
    </citation>
    <scope>NUCLEOTIDE SEQUENCE</scope>
    <source>
        <strain evidence="11">CCMP325</strain>
    </source>
</reference>